<sequence>MMEVKRGGARVGVNVPFEYRDALVDGAISTNGVQYSSIATVGTVATEVFSKLVDPGYTLSLKKLMVGLTQHFTGLNGSFVGTIMYHWRARSEWYDAIGGQSAGVGTQRVGAWVGLHGTLSKGVGTLTTSEDTLSGNIPVASLPIAPFRLSLMAQGLRAAVVSGKVKSSSIVDLVGDVIPGA</sequence>
<gene>
    <name evidence="1" type="ORF">MM415B01951_0008</name>
</gene>
<protein>
    <submittedName>
        <fullName evidence="1">Uncharacterized protein</fullName>
    </submittedName>
</protein>
<proteinExistence type="predicted"/>
<dbReference type="AlphaFoldDB" id="A0A6M3IEY3"/>
<evidence type="ECO:0000313" key="1">
    <source>
        <dbReference type="EMBL" id="QJA55971.1"/>
    </source>
</evidence>
<accession>A0A6M3IEY3</accession>
<reference evidence="1" key="1">
    <citation type="submission" date="2020-03" db="EMBL/GenBank/DDBJ databases">
        <title>The deep terrestrial virosphere.</title>
        <authorList>
            <person name="Holmfeldt K."/>
            <person name="Nilsson E."/>
            <person name="Simone D."/>
            <person name="Lopez-Fernandez M."/>
            <person name="Wu X."/>
            <person name="de Brujin I."/>
            <person name="Lundin D."/>
            <person name="Andersson A."/>
            <person name="Bertilsson S."/>
            <person name="Dopson M."/>
        </authorList>
    </citation>
    <scope>NUCLEOTIDE SEQUENCE</scope>
    <source>
        <strain evidence="1">MM415B01951</strain>
    </source>
</reference>
<name>A0A6M3IEY3_9ZZZZ</name>
<organism evidence="1">
    <name type="scientific">viral metagenome</name>
    <dbReference type="NCBI Taxonomy" id="1070528"/>
    <lineage>
        <taxon>unclassified sequences</taxon>
        <taxon>metagenomes</taxon>
        <taxon>organismal metagenomes</taxon>
    </lineage>
</organism>
<dbReference type="EMBL" id="MT141192">
    <property type="protein sequence ID" value="QJA55971.1"/>
    <property type="molecule type" value="Genomic_DNA"/>
</dbReference>